<feature type="region of interest" description="Disordered" evidence="1">
    <location>
        <begin position="44"/>
        <end position="105"/>
    </location>
</feature>
<reference evidence="3 4" key="1">
    <citation type="submission" date="2018-11" db="EMBL/GenBank/DDBJ databases">
        <title>Genomic Encyclopedia of Type Strains, Phase IV (KMG-IV): sequencing the most valuable type-strain genomes for metagenomic binning, comparative biology and taxonomic classification.</title>
        <authorList>
            <person name="Goeker M."/>
        </authorList>
    </citation>
    <scope>NUCLEOTIDE SEQUENCE [LARGE SCALE GENOMIC DNA]</scope>
    <source>
        <strain evidence="3 4">DSM 15985</strain>
    </source>
</reference>
<feature type="compositionally biased region" description="Low complexity" evidence="1">
    <location>
        <begin position="74"/>
        <end position="87"/>
    </location>
</feature>
<comment type="caution">
    <text evidence="3">The sequence shown here is derived from an EMBL/GenBank/DDBJ whole genome shotgun (WGS) entry which is preliminary data.</text>
</comment>
<protein>
    <submittedName>
        <fullName evidence="3">Integrating conjugative element protein (TIGR03749 family)</fullName>
    </submittedName>
</protein>
<dbReference type="InterPro" id="IPR021844">
    <property type="entry name" value="Integr_conj_element_PFL4704"/>
</dbReference>
<dbReference type="PROSITE" id="PS51257">
    <property type="entry name" value="PROKAR_LIPOPROTEIN"/>
    <property type="match status" value="1"/>
</dbReference>
<name>A0AAX1WQX1_9BURK</name>
<evidence type="ECO:0000313" key="4">
    <source>
        <dbReference type="Proteomes" id="UP000271868"/>
    </source>
</evidence>
<keyword evidence="2" id="KW-0732">Signal</keyword>
<evidence type="ECO:0000313" key="3">
    <source>
        <dbReference type="EMBL" id="ROR39675.1"/>
    </source>
</evidence>
<dbReference type="RefSeq" id="WP_123676683.1">
    <property type="nucleotide sequence ID" value="NZ_RJVL01000008.1"/>
</dbReference>
<proteinExistence type="predicted"/>
<evidence type="ECO:0000256" key="2">
    <source>
        <dbReference type="SAM" id="SignalP"/>
    </source>
</evidence>
<dbReference type="EMBL" id="RJVL01000008">
    <property type="protein sequence ID" value="ROR39675.1"/>
    <property type="molecule type" value="Genomic_DNA"/>
</dbReference>
<feature type="signal peptide" evidence="2">
    <location>
        <begin position="1"/>
        <end position="28"/>
    </location>
</feature>
<keyword evidence="4" id="KW-1185">Reference proteome</keyword>
<feature type="chain" id="PRO_5043455147" evidence="2">
    <location>
        <begin position="29"/>
        <end position="349"/>
    </location>
</feature>
<gene>
    <name evidence="3" type="ORF">EDC60_3170</name>
</gene>
<sequence>MTRTASKPRQVPALACAVLLSCATGAWAQEVSVATLQNVPADMIEPAPSAQPGAIDLGQSLTSPGSPGTGAGAATGAASRAASAARSSDTKAMRTRRPPATAASARAGIERAVFERQPIAVPLPVGRERLITLPAPAALHVPSDMARVARIEIIDRTIYATALVPFTPIRIVAELIDTGQQLPMDMVADKSTSDAQAELEVFVVDPASPRAAKAGAAADDSSDATPEQAADMVELTRHAARQLYAPRRLAWTQNGVQQVELNTDPVDGLIPGARVETVPLGQWRSGQLYVTAVRVTNRSARPLEIPLEGIRGRWLAASAQHGRIGPGGSDTDTTALYLVCDRSFAACLR</sequence>
<dbReference type="AlphaFoldDB" id="A0AAX1WQX1"/>
<organism evidence="3 4">
    <name type="scientific">Diaphorobacter nitroreducens</name>
    <dbReference type="NCBI Taxonomy" id="164759"/>
    <lineage>
        <taxon>Bacteria</taxon>
        <taxon>Pseudomonadati</taxon>
        <taxon>Pseudomonadota</taxon>
        <taxon>Betaproteobacteria</taxon>
        <taxon>Burkholderiales</taxon>
        <taxon>Comamonadaceae</taxon>
        <taxon>Diaphorobacter</taxon>
    </lineage>
</organism>
<evidence type="ECO:0000256" key="1">
    <source>
        <dbReference type="SAM" id="MobiDB-lite"/>
    </source>
</evidence>
<accession>A0AAX1WQX1</accession>
<dbReference type="Proteomes" id="UP000271868">
    <property type="component" value="Unassembled WGS sequence"/>
</dbReference>
<dbReference type="NCBIfam" id="TIGR03749">
    <property type="entry name" value="conj_TIGR03749"/>
    <property type="match status" value="1"/>
</dbReference>
<dbReference type="Pfam" id="PF11920">
    <property type="entry name" value="DUF3438"/>
    <property type="match status" value="1"/>
</dbReference>